<dbReference type="Gene3D" id="2.60.40.640">
    <property type="match status" value="1"/>
</dbReference>
<dbReference type="EMBL" id="MCGN01000005">
    <property type="protein sequence ID" value="ORY96159.1"/>
    <property type="molecule type" value="Genomic_DNA"/>
</dbReference>
<dbReference type="InterPro" id="IPR014756">
    <property type="entry name" value="Ig_E-set"/>
</dbReference>
<feature type="compositionally biased region" description="Low complexity" evidence="1">
    <location>
        <begin position="508"/>
        <end position="522"/>
    </location>
</feature>
<dbReference type="GO" id="GO:0030041">
    <property type="term" value="P:actin filament polymerization"/>
    <property type="evidence" value="ECO:0007669"/>
    <property type="project" value="TreeGrafter"/>
</dbReference>
<dbReference type="AlphaFoldDB" id="A0A1X2HBI4"/>
<feature type="domain" description="Arrestin C-terminal-like" evidence="3">
    <location>
        <begin position="173"/>
        <end position="319"/>
    </location>
</feature>
<evidence type="ECO:0000256" key="1">
    <source>
        <dbReference type="SAM" id="MobiDB-lite"/>
    </source>
</evidence>
<dbReference type="GO" id="GO:0005884">
    <property type="term" value="C:actin filament"/>
    <property type="evidence" value="ECO:0007669"/>
    <property type="project" value="TreeGrafter"/>
</dbReference>
<dbReference type="OrthoDB" id="2333384at2759"/>
<dbReference type="PANTHER" id="PTHR45691">
    <property type="entry name" value="PROTEIN DIAPHANOUS"/>
    <property type="match status" value="1"/>
</dbReference>
<feature type="region of interest" description="Disordered" evidence="1">
    <location>
        <begin position="656"/>
        <end position="792"/>
    </location>
</feature>
<evidence type="ECO:0000259" key="3">
    <source>
        <dbReference type="Pfam" id="PF02752"/>
    </source>
</evidence>
<dbReference type="InterPro" id="IPR011021">
    <property type="entry name" value="Arrestin-like_N"/>
</dbReference>
<dbReference type="InParanoid" id="A0A1X2HBI4"/>
<feature type="region of interest" description="Disordered" evidence="1">
    <location>
        <begin position="487"/>
        <end position="537"/>
    </location>
</feature>
<dbReference type="InterPro" id="IPR014752">
    <property type="entry name" value="Arrestin-like_C"/>
</dbReference>
<dbReference type="PANTHER" id="PTHR45691:SF6">
    <property type="entry name" value="PROTEIN DIAPHANOUS"/>
    <property type="match status" value="1"/>
</dbReference>
<accession>A0A1X2HBI4</accession>
<dbReference type="STRING" id="13706.A0A1X2HBI4"/>
<reference evidence="4 5" key="1">
    <citation type="submission" date="2016-07" db="EMBL/GenBank/DDBJ databases">
        <title>Pervasive Adenine N6-methylation of Active Genes in Fungi.</title>
        <authorList>
            <consortium name="DOE Joint Genome Institute"/>
            <person name="Mondo S.J."/>
            <person name="Dannebaum R.O."/>
            <person name="Kuo R.C."/>
            <person name="Labutti K."/>
            <person name="Haridas S."/>
            <person name="Kuo A."/>
            <person name="Salamov A."/>
            <person name="Ahrendt S.R."/>
            <person name="Lipzen A."/>
            <person name="Sullivan W."/>
            <person name="Andreopoulos W.B."/>
            <person name="Clum A."/>
            <person name="Lindquist E."/>
            <person name="Daum C."/>
            <person name="Ramamoorthy G.K."/>
            <person name="Gryganskyi A."/>
            <person name="Culley D."/>
            <person name="Magnuson J.K."/>
            <person name="James T.Y."/>
            <person name="O'Malley M.A."/>
            <person name="Stajich J.E."/>
            <person name="Spatafora J.W."/>
            <person name="Visel A."/>
            <person name="Grigoriev I.V."/>
        </authorList>
    </citation>
    <scope>NUCLEOTIDE SEQUENCE [LARGE SCALE GENOMIC DNA]</scope>
    <source>
        <strain evidence="4 5">NRRL 2496</strain>
    </source>
</reference>
<dbReference type="InterPro" id="IPR011022">
    <property type="entry name" value="Arrestin_C-like"/>
</dbReference>
<dbReference type="Proteomes" id="UP000242180">
    <property type="component" value="Unassembled WGS sequence"/>
</dbReference>
<keyword evidence="5" id="KW-1185">Reference proteome</keyword>
<dbReference type="Pfam" id="PF00339">
    <property type="entry name" value="Arrestin_N"/>
    <property type="match status" value="1"/>
</dbReference>
<dbReference type="Pfam" id="PF02752">
    <property type="entry name" value="Arrestin_C"/>
    <property type="match status" value="1"/>
</dbReference>
<evidence type="ECO:0000259" key="2">
    <source>
        <dbReference type="Pfam" id="PF00339"/>
    </source>
</evidence>
<feature type="compositionally biased region" description="Low complexity" evidence="1">
    <location>
        <begin position="714"/>
        <end position="726"/>
    </location>
</feature>
<dbReference type="InterPro" id="IPR051412">
    <property type="entry name" value="Formin_Homology_Diaphanous_sf"/>
</dbReference>
<dbReference type="OMA" id="YEIDAPQ"/>
<evidence type="ECO:0000313" key="4">
    <source>
        <dbReference type="EMBL" id="ORY96159.1"/>
    </source>
</evidence>
<protein>
    <recommendedName>
        <fullName evidence="6">Arrestin C-terminal-like domain-containing protein</fullName>
    </recommendedName>
</protein>
<feature type="compositionally biased region" description="Pro residues" evidence="1">
    <location>
        <begin position="523"/>
        <end position="533"/>
    </location>
</feature>
<organism evidence="4 5">
    <name type="scientific">Syncephalastrum racemosum</name>
    <name type="common">Filamentous fungus</name>
    <dbReference type="NCBI Taxonomy" id="13706"/>
    <lineage>
        <taxon>Eukaryota</taxon>
        <taxon>Fungi</taxon>
        <taxon>Fungi incertae sedis</taxon>
        <taxon>Mucoromycota</taxon>
        <taxon>Mucoromycotina</taxon>
        <taxon>Mucoromycetes</taxon>
        <taxon>Mucorales</taxon>
        <taxon>Syncephalastraceae</taxon>
        <taxon>Syncephalastrum</taxon>
    </lineage>
</organism>
<evidence type="ECO:0008006" key="6">
    <source>
        <dbReference type="Google" id="ProtNLM"/>
    </source>
</evidence>
<evidence type="ECO:0000313" key="5">
    <source>
        <dbReference type="Proteomes" id="UP000242180"/>
    </source>
</evidence>
<dbReference type="SUPFAM" id="SSF81296">
    <property type="entry name" value="E set domains"/>
    <property type="match status" value="1"/>
</dbReference>
<feature type="compositionally biased region" description="Acidic residues" evidence="1">
    <location>
        <begin position="423"/>
        <end position="434"/>
    </location>
</feature>
<proteinExistence type="predicted"/>
<name>A0A1X2HBI4_SYNRA</name>
<feature type="region of interest" description="Disordered" evidence="1">
    <location>
        <begin position="420"/>
        <end position="450"/>
    </location>
</feature>
<comment type="caution">
    <text evidence="4">The sequence shown here is derived from an EMBL/GenBank/DDBJ whole genome shotgun (WGS) entry which is preliminary data.</text>
</comment>
<feature type="compositionally biased region" description="Basic and acidic residues" evidence="1">
    <location>
        <begin position="435"/>
        <end position="447"/>
    </location>
</feature>
<feature type="compositionally biased region" description="Low complexity" evidence="1">
    <location>
        <begin position="688"/>
        <end position="698"/>
    </location>
</feature>
<sequence>MKDVGIRSLEIVPFENVLEFMGRARSPSTETENEREPDSIILRGEALFTLTRPVKIRSMTVKFKGIARARYSTIDATAPVLPKLKQILFSKTTLPAGEHTVPFMLEVPNIYPPSLKIKRGSIDYKLELSVGMGLQKKNMTAEYPIQVRRHLLRCKQMAPLVETVVYEDTVPAKFHYEIDAPQIICLEQSSIPVAVKYLCFASQKPVRSIRTQLVQTELYRCQASQDSNGCTRKFVRSIPSKKHIKPTIPALVHTLEERQQTSTWKRPLILRHTLQPLITPALESPLVSIYHQLEITFQFEHSFESIRAKIPIVIASIPPQEKNPALQLTHTMPQYHFEHNPTTPSIHTQPENPMTVHEGPPLDDLESRQPGAHYSMLGEPRLPVTSSSINLHEASRQKNSLEIGHAIRKFASVNELSSYTSLSDDEDDEDECHEDVDLLRLPYERPRTTTPIMQRRHHKLRPIDVDLANGINRDPVDKHLMMSKARLQNARSASQQNLKQQQRKQQPKKQQPQQVRTQQHPAPSIPLPPPPSMPDTTLEKGAILQATSPTFSEQILQTRPPSPVFSVASGLPATTDLLPQDAVRTALVEESFIVDDLMSPAMATVASSALISPAMMMKDSRTTSMRRSKASSNGLSLSAVLSSAYQQSWSSNSSAVSSYQEASDRMPPPLPPLPPLPPATQLPPLPPLSKLAAPPLSAHNDNNDGPRPRRRRSISSSSSSSSSDSDMVTKRMTRFYIDDSDDEVLDPLPPIPEQPKVRNDRPPQRAAKAPPPPPPRPAQREPPQLPRLSLGMTFDVSYLRL</sequence>
<gene>
    <name evidence="4" type="ORF">BCR43DRAFT_491176</name>
</gene>
<feature type="compositionally biased region" description="Pro residues" evidence="1">
    <location>
        <begin position="666"/>
        <end position="687"/>
    </location>
</feature>
<feature type="domain" description="Arrestin-like N-terminal" evidence="2">
    <location>
        <begin position="43"/>
        <end position="130"/>
    </location>
</feature>